<dbReference type="STRING" id="2656787.A0A370TIS6"/>
<evidence type="ECO:0000256" key="15">
    <source>
        <dbReference type="SAM" id="MobiDB-lite"/>
    </source>
</evidence>
<comment type="caution">
    <text evidence="19">The sequence shown here is derived from an EMBL/GenBank/DDBJ whole genome shotgun (WGS) entry which is preliminary data.</text>
</comment>
<name>A0A370TIS6_9HELO</name>
<dbReference type="Gene3D" id="2.70.98.110">
    <property type="entry name" value="Glycosyl hydrolase family 63, N-terminal domain"/>
    <property type="match status" value="1"/>
</dbReference>
<keyword evidence="7" id="KW-1133">Transmembrane helix</keyword>
<keyword evidence="8" id="KW-0472">Membrane</keyword>
<feature type="compositionally biased region" description="Basic and acidic residues" evidence="15">
    <location>
        <begin position="131"/>
        <end position="167"/>
    </location>
</feature>
<dbReference type="EMBL" id="NPIC01000006">
    <property type="protein sequence ID" value="RDL35256.1"/>
    <property type="molecule type" value="Genomic_DNA"/>
</dbReference>
<evidence type="ECO:0000259" key="16">
    <source>
        <dbReference type="Pfam" id="PF03200"/>
    </source>
</evidence>
<keyword evidence="6" id="KW-0735">Signal-anchor</keyword>
<dbReference type="InterPro" id="IPR012341">
    <property type="entry name" value="6hp_glycosidase-like_sf"/>
</dbReference>
<comment type="subcellular location">
    <subcellularLocation>
        <location evidence="1 13">Endoplasmic reticulum membrane</location>
        <topology evidence="1 13">Single-pass type II membrane protein</topology>
    </subcellularLocation>
</comment>
<dbReference type="Pfam" id="PF03200">
    <property type="entry name" value="Glyco_hydro_63"/>
    <property type="match status" value="1"/>
</dbReference>
<organism evidence="19 20">
    <name type="scientific">Venustampulla echinocandica</name>
    <dbReference type="NCBI Taxonomy" id="2656787"/>
    <lineage>
        <taxon>Eukaryota</taxon>
        <taxon>Fungi</taxon>
        <taxon>Dikarya</taxon>
        <taxon>Ascomycota</taxon>
        <taxon>Pezizomycotina</taxon>
        <taxon>Leotiomycetes</taxon>
        <taxon>Helotiales</taxon>
        <taxon>Pleuroascaceae</taxon>
        <taxon>Venustampulla</taxon>
    </lineage>
</organism>
<feature type="compositionally biased region" description="Basic and acidic residues" evidence="15">
    <location>
        <begin position="20"/>
        <end position="45"/>
    </location>
</feature>
<dbReference type="GO" id="GO:0009311">
    <property type="term" value="P:oligosaccharide metabolic process"/>
    <property type="evidence" value="ECO:0007669"/>
    <property type="project" value="UniProtKB-UniRule"/>
</dbReference>
<dbReference type="InterPro" id="IPR004888">
    <property type="entry name" value="Glycoside_hydrolase_63"/>
</dbReference>
<accession>A0A370TIS6</accession>
<dbReference type="Pfam" id="PF16923">
    <property type="entry name" value="Glyco_hydro_63N"/>
    <property type="match status" value="1"/>
</dbReference>
<keyword evidence="5 13" id="KW-0256">Endoplasmic reticulum</keyword>
<keyword evidence="20" id="KW-1185">Reference proteome</keyword>
<dbReference type="FunFam" id="1.50.10.10:FF:000027">
    <property type="entry name" value="Probable mannosyl-oligosaccharide glucosidase"/>
    <property type="match status" value="1"/>
</dbReference>
<evidence type="ECO:0000259" key="18">
    <source>
        <dbReference type="Pfam" id="PF16923"/>
    </source>
</evidence>
<dbReference type="InterPro" id="IPR031631">
    <property type="entry name" value="Glyco_hydro_63N"/>
</dbReference>
<dbReference type="InterPro" id="IPR008928">
    <property type="entry name" value="6-hairpin_glycosidase_sf"/>
</dbReference>
<evidence type="ECO:0000256" key="3">
    <source>
        <dbReference type="ARBA" id="ARBA00022692"/>
    </source>
</evidence>
<dbReference type="InterPro" id="IPR013957">
    <property type="entry name" value="SNRNP27"/>
</dbReference>
<dbReference type="InterPro" id="IPR031335">
    <property type="entry name" value="Glyco_hydro_63_C"/>
</dbReference>
<feature type="domain" description="Glycosyl hydrolase family 63 N-terminal" evidence="18">
    <location>
        <begin position="375"/>
        <end position="601"/>
    </location>
</feature>
<dbReference type="GO" id="GO:0008380">
    <property type="term" value="P:RNA splicing"/>
    <property type="evidence" value="ECO:0007669"/>
    <property type="project" value="InterPro"/>
</dbReference>
<dbReference type="GO" id="GO:0006487">
    <property type="term" value="P:protein N-linked glycosylation"/>
    <property type="evidence" value="ECO:0007669"/>
    <property type="project" value="UniProtKB-UniRule"/>
</dbReference>
<comment type="pathway">
    <text evidence="14">Glycan metabolism; N-glycan degradation.</text>
</comment>
<dbReference type="Pfam" id="PF08648">
    <property type="entry name" value="SNRNP27"/>
    <property type="match status" value="1"/>
</dbReference>
<evidence type="ECO:0000256" key="4">
    <source>
        <dbReference type="ARBA" id="ARBA00022801"/>
    </source>
</evidence>
<comment type="function">
    <text evidence="13">Cleaves the distal alpha 1,2-linked glucose residue from the Glc(3)Man(9)GlcNAc(2) oligosaccharide precursor.</text>
</comment>
<dbReference type="GO" id="GO:0005789">
    <property type="term" value="C:endoplasmic reticulum membrane"/>
    <property type="evidence" value="ECO:0007669"/>
    <property type="project" value="UniProtKB-SubCell"/>
</dbReference>
<dbReference type="OrthoDB" id="410058at2759"/>
<keyword evidence="9 14" id="KW-0325">Glycoprotein</keyword>
<sequence length="1165" mass="133581">MTEPPHKRARRPDSNQMWDEADRRLPTRERDEPPRERDRRDDRDRRTRYRSRSPPGGGRDRNRDRDRDPRRDDVRDMRDSRGGRRDDRARDRGRERDGARESRDRPRKKSRSRDRERERDSGRRTMRSRSPRPERESDRKDGDRDNNRARERENTKSSLKPDEDISRSRTATPPVSFKVGGTGGAQDHDRMDVDASRKGDRGDKNDTKDKVVEDQIEDDDDIVVEDDGMAAMQAMMGFGGFGTTHMKKVAGNDVSAVRKEKKWLCSATSYGQRSERLPDSLALQAESDTIYWPAFPSNCVLKTAPLPQYPLFPLKTYSELHPHYWSSGKPFSWYWLQEIMLFTKRLLAGALLSAVAAADDTAVLYNEIARSSNQSLLWGPYRPNVYFGITPRIPKSFVGGLMWSKVENYEEVQHNFRHTCEQGDDMKGYGWEEFDVRTGGVQTIYDQKNGIDITTMFVKVPGGSHGGSWATRVRGVLRKDSSADLKSTIVFYASLEGLGSLEVENEKDPLGYKGAVTLKGDSEGLGEYKLVVTSGRGFHPKHEHPSYDDKPLDRTIVKSQTVPPEHLWQAKPILFRNLKEQIDEYVAKYGEENPPPPPQVYTISNDAGAGNLHMIQKVFEGDFEFDIIFNSGSAPKEITSQDIAGHINQVSKNYWARFVSTFDPKPPFAVENLQRFTSSMFSNLLGGLGYFYGDEVVDRSYAPEYDEENEGFWEETAEARARHQEKLEGPYELFTTVPSRPFFPRGFLWDEGFHLMPIIDWDLDLALEVVKSWFNLMDEDGWIGREQILGAEARSKVPQEFQVQYPHYANPPTLFFILDTFVTKLGALNGTTPAAREKLGRSVDAEHLKNDDLALHYLRELYPKLKKHYYWFRKTQSGDLKSYDRSAFSSKEAYRWRGRTPQHILTSGLDDYPRPQPPHPGELHVDLISWVGMMTKSLKNIASLLEYDEDVTELTTIETAVLRNIDDLHWSEKEKCYCDATIDEYEENSLVCHKGYVSLFPFLTGLLDANSEKLGHVLKLLGDEEELWSKHGIRSLSKKDEFYGTDENYWRGPIWMNMNYLAVVQLLKYAQTPGPHGALAEELYSRLRINLIETVYNSWLETGFAWEQYNPETGNGQRTQHFTGWTSLVVKIMQMPDLSGGQWTVGAGGGGIQEKIKMSKSHDEL</sequence>
<feature type="compositionally biased region" description="Basic and acidic residues" evidence="15">
    <location>
        <begin position="58"/>
        <end position="104"/>
    </location>
</feature>
<dbReference type="EC" id="3.2.1.106" evidence="11 13"/>
<dbReference type="SUPFAM" id="SSF48208">
    <property type="entry name" value="Six-hairpin glycosidases"/>
    <property type="match status" value="1"/>
</dbReference>
<evidence type="ECO:0000256" key="5">
    <source>
        <dbReference type="ARBA" id="ARBA00022824"/>
    </source>
</evidence>
<feature type="region of interest" description="Disordered" evidence="15">
    <location>
        <begin position="1"/>
        <end position="209"/>
    </location>
</feature>
<evidence type="ECO:0000256" key="8">
    <source>
        <dbReference type="ARBA" id="ARBA00023136"/>
    </source>
</evidence>
<protein>
    <recommendedName>
        <fullName evidence="11 13">Mannosyl-oligosaccharide glucosidase</fullName>
        <ecNumber evidence="11 13">3.2.1.106</ecNumber>
    </recommendedName>
    <alternativeName>
        <fullName evidence="14">Glucosidase I</fullName>
    </alternativeName>
</protein>
<keyword evidence="10 13" id="KW-0326">Glycosidase</keyword>
<dbReference type="PANTHER" id="PTHR10412:SF11">
    <property type="entry name" value="MANNOSYL-OLIGOSACCHARIDE GLUCOSIDASE"/>
    <property type="match status" value="1"/>
</dbReference>
<keyword evidence="4 13" id="KW-0378">Hydrolase</keyword>
<feature type="compositionally biased region" description="Basic and acidic residues" evidence="15">
    <location>
        <begin position="186"/>
        <end position="209"/>
    </location>
</feature>
<dbReference type="GeneID" id="43600036"/>
<evidence type="ECO:0000256" key="11">
    <source>
        <dbReference type="ARBA" id="ARBA00038888"/>
    </source>
</evidence>
<evidence type="ECO:0000256" key="9">
    <source>
        <dbReference type="ARBA" id="ARBA00023180"/>
    </source>
</evidence>
<evidence type="ECO:0000313" key="20">
    <source>
        <dbReference type="Proteomes" id="UP000254866"/>
    </source>
</evidence>
<dbReference type="PANTHER" id="PTHR10412">
    <property type="entry name" value="MANNOSYL-OLIGOSACCHARIDE GLUCOSIDASE"/>
    <property type="match status" value="1"/>
</dbReference>
<reference evidence="19 20" key="1">
    <citation type="journal article" date="2018" name="IMA Fungus">
        <title>IMA Genome-F 9: Draft genome sequence of Annulohypoxylon stygium, Aspergillus mulundensis, Berkeleyomyces basicola (syn. Thielaviopsis basicola), Ceratocystis smalleyi, two Cercospora beticola strains, Coleophoma cylindrospora, Fusarium fracticaudum, Phialophora cf. hyalina, and Morchella septimelata.</title>
        <authorList>
            <person name="Wingfield B.D."/>
            <person name="Bills G.F."/>
            <person name="Dong Y."/>
            <person name="Huang W."/>
            <person name="Nel W.J."/>
            <person name="Swalarsk-Parry B.S."/>
            <person name="Vaghefi N."/>
            <person name="Wilken P.M."/>
            <person name="An Z."/>
            <person name="de Beer Z.W."/>
            <person name="De Vos L."/>
            <person name="Chen L."/>
            <person name="Duong T.A."/>
            <person name="Gao Y."/>
            <person name="Hammerbacher A."/>
            <person name="Kikkert J.R."/>
            <person name="Li Y."/>
            <person name="Li H."/>
            <person name="Li K."/>
            <person name="Li Q."/>
            <person name="Liu X."/>
            <person name="Ma X."/>
            <person name="Naidoo K."/>
            <person name="Pethybridge S.J."/>
            <person name="Sun J."/>
            <person name="Steenkamp E.T."/>
            <person name="van der Nest M.A."/>
            <person name="van Wyk S."/>
            <person name="Wingfield M.J."/>
            <person name="Xiong C."/>
            <person name="Yue Q."/>
            <person name="Zhang X."/>
        </authorList>
    </citation>
    <scope>NUCLEOTIDE SEQUENCE [LARGE SCALE GENOMIC DNA]</scope>
    <source>
        <strain evidence="19 20">BP 5553</strain>
    </source>
</reference>
<proteinExistence type="inferred from homology"/>
<dbReference type="AlphaFoldDB" id="A0A370TIS6"/>
<evidence type="ECO:0000256" key="7">
    <source>
        <dbReference type="ARBA" id="ARBA00022989"/>
    </source>
</evidence>
<comment type="similarity">
    <text evidence="2 13">Belongs to the glycosyl hydrolase 63 family.</text>
</comment>
<evidence type="ECO:0000313" key="19">
    <source>
        <dbReference type="EMBL" id="RDL35256.1"/>
    </source>
</evidence>
<evidence type="ECO:0000256" key="6">
    <source>
        <dbReference type="ARBA" id="ARBA00022968"/>
    </source>
</evidence>
<feature type="domain" description="Glycosyl hydrolase family 63 C-terminal" evidence="16">
    <location>
        <begin position="639"/>
        <end position="1134"/>
    </location>
</feature>
<dbReference type="GO" id="GO:0004573">
    <property type="term" value="F:Glc3Man9GlcNAc2 oligosaccharide glucosidase activity"/>
    <property type="evidence" value="ECO:0007669"/>
    <property type="project" value="UniProtKB-UniRule"/>
</dbReference>
<evidence type="ECO:0000256" key="12">
    <source>
        <dbReference type="ARBA" id="ARBA00052431"/>
    </source>
</evidence>
<evidence type="ECO:0000259" key="17">
    <source>
        <dbReference type="Pfam" id="PF08648"/>
    </source>
</evidence>
<dbReference type="FunFam" id="2.70.98.110:FF:000003">
    <property type="entry name" value="Probable mannosyl-oligosaccharide glucosidase"/>
    <property type="match status" value="1"/>
</dbReference>
<evidence type="ECO:0000256" key="10">
    <source>
        <dbReference type="ARBA" id="ARBA00023295"/>
    </source>
</evidence>
<keyword evidence="3" id="KW-0812">Transmembrane</keyword>
<evidence type="ECO:0000256" key="1">
    <source>
        <dbReference type="ARBA" id="ARBA00004648"/>
    </source>
</evidence>
<dbReference type="Gene3D" id="1.50.10.10">
    <property type="match status" value="1"/>
</dbReference>
<dbReference type="Proteomes" id="UP000254866">
    <property type="component" value="Unassembled WGS sequence"/>
</dbReference>
<gene>
    <name evidence="19" type="ORF">BP5553_07187</name>
</gene>
<feature type="compositionally biased region" description="Basic and acidic residues" evidence="15">
    <location>
        <begin position="113"/>
        <end position="123"/>
    </location>
</feature>
<dbReference type="RefSeq" id="XP_031868079.1">
    <property type="nucleotide sequence ID" value="XM_032015810.1"/>
</dbReference>
<evidence type="ECO:0000256" key="14">
    <source>
        <dbReference type="RuleBase" id="RU369107"/>
    </source>
</evidence>
<feature type="domain" description="U4/U6.U5 small nuclear ribonucleoprotein 27kDa protein" evidence="17">
    <location>
        <begin position="229"/>
        <end position="262"/>
    </location>
</feature>
<evidence type="ECO:0000256" key="2">
    <source>
        <dbReference type="ARBA" id="ARBA00010833"/>
    </source>
</evidence>
<comment type="catalytic activity">
    <reaction evidence="12 13">
        <text>N(4)-(alpha-D-Glc-(1-&gt;2)-alpha-D-Glc-(1-&gt;3)-alpha-D-Glc-(1-&gt;3)-alpha-D-Man-(1-&gt;2)-alpha-D-Man-(1-&gt;2)-alpha-D-Man-(1-&gt;3)-[alpha-D-Man-(1-&gt;2)-alpha-D-Man-(1-&gt;3)-[alpha-D-Man-(1-&gt;2)-alpha-D-Man-(1-&gt;6)]-alpha-D-Man-(1-&gt;6)]-beta-D-Man-(1-&gt;4)-beta-D-GlcNAc-(1-&gt;4)-beta-D-GlcNAc)-L-asparaginyl-[protein] + H2O = N(4)-(alpha-D-Glc-(1-&gt;3)-alpha-D-Glc-(1-&gt;3)-alpha-D-Man-(1-&gt;2)-alpha-D-Man-(1-&gt;2)-alpha-D-Man-(1-&gt;3)-[alpha-D-Man-(1-&gt;2)-alpha-D-Man-(1-&gt;3)-[alpha-D-Man-(1-&gt;2)-alpha-D-Man-(1-&gt;6)]-alpha-D-Man-(1-&gt;6)]-beta-D-Man-(1-&gt;4)-beta-D-GlcNAc-(1-&gt;4)-beta-D-GlcNAc)-L-asparaginyl-[protein] + beta-D-glucose</text>
        <dbReference type="Rhea" id="RHEA:55988"/>
        <dbReference type="Rhea" id="RHEA-COMP:12806"/>
        <dbReference type="Rhea" id="RHEA-COMP:14355"/>
        <dbReference type="ChEBI" id="CHEBI:15377"/>
        <dbReference type="ChEBI" id="CHEBI:15903"/>
        <dbReference type="ChEBI" id="CHEBI:59082"/>
        <dbReference type="ChEBI" id="CHEBI:132537"/>
        <dbReference type="EC" id="3.2.1.106"/>
    </reaction>
</comment>
<evidence type="ECO:0000256" key="13">
    <source>
        <dbReference type="RuleBase" id="RU368089"/>
    </source>
</evidence>
<dbReference type="InterPro" id="IPR038518">
    <property type="entry name" value="Glyco_hydro_63N_sf"/>
</dbReference>